<feature type="compositionally biased region" description="Basic and acidic residues" evidence="1">
    <location>
        <begin position="89"/>
        <end position="102"/>
    </location>
</feature>
<reference evidence="2 3" key="1">
    <citation type="submission" date="2019-05" db="EMBL/GenBank/DDBJ databases">
        <title>Emergence of the Ug99 lineage of the wheat stem rust pathogen through somatic hybridization.</title>
        <authorList>
            <person name="Li F."/>
            <person name="Upadhyaya N.M."/>
            <person name="Sperschneider J."/>
            <person name="Matny O."/>
            <person name="Nguyen-Phuc H."/>
            <person name="Mago R."/>
            <person name="Raley C."/>
            <person name="Miller M.E."/>
            <person name="Silverstein K.A.T."/>
            <person name="Henningsen E."/>
            <person name="Hirsch C.D."/>
            <person name="Visser B."/>
            <person name="Pretorius Z.A."/>
            <person name="Steffenson B.J."/>
            <person name="Schwessinger B."/>
            <person name="Dodds P.N."/>
            <person name="Figueroa M."/>
        </authorList>
    </citation>
    <scope>NUCLEOTIDE SEQUENCE [LARGE SCALE GENOMIC DNA]</scope>
    <source>
        <strain evidence="2 3">Ug99</strain>
    </source>
</reference>
<dbReference type="EMBL" id="VDEP01000007">
    <property type="protein sequence ID" value="KAA1137545.1"/>
    <property type="molecule type" value="Genomic_DNA"/>
</dbReference>
<comment type="caution">
    <text evidence="2">The sequence shown here is derived from an EMBL/GenBank/DDBJ whole genome shotgun (WGS) entry which is preliminary data.</text>
</comment>
<evidence type="ECO:0000256" key="1">
    <source>
        <dbReference type="SAM" id="MobiDB-lite"/>
    </source>
</evidence>
<evidence type="ECO:0000313" key="2">
    <source>
        <dbReference type="EMBL" id="KAA1137545.1"/>
    </source>
</evidence>
<feature type="compositionally biased region" description="Basic and acidic residues" evidence="1">
    <location>
        <begin position="113"/>
        <end position="125"/>
    </location>
</feature>
<accession>A0A5B0SIY9</accession>
<dbReference type="AlphaFoldDB" id="A0A5B0SIY9"/>
<gene>
    <name evidence="2" type="ORF">PGTUg99_016028</name>
</gene>
<name>A0A5B0SIY9_PUCGR</name>
<sequence length="245" mass="27551">MPLIPFGARVIVHRPESLKVVPKGVELLFLGFEPFSDADLKSLPVEVNTADSKIPRLVTRLPGKLSTDESSAEENSSIHSSVNNGDQLNDQREERSQSRSESDNESEVSFETEALRVFRRAEEKKKQAHRQARQQLRAEETARPRNVNPSSNAPPNQGRHFSLSQGYLNRLKPSWEYVADYQPPKEIRGNVDASNIVSTRRRPAVSNSAAIDEQPEIVNLVQPVTMSEAMDSPREKPLWIEAMTN</sequence>
<dbReference type="Proteomes" id="UP000325313">
    <property type="component" value="Unassembled WGS sequence"/>
</dbReference>
<protein>
    <submittedName>
        <fullName evidence="2">Uncharacterized protein</fullName>
    </submittedName>
</protein>
<feature type="region of interest" description="Disordered" evidence="1">
    <location>
        <begin position="61"/>
        <end position="162"/>
    </location>
</feature>
<proteinExistence type="predicted"/>
<evidence type="ECO:0000313" key="3">
    <source>
        <dbReference type="Proteomes" id="UP000325313"/>
    </source>
</evidence>
<organism evidence="2 3">
    <name type="scientific">Puccinia graminis f. sp. tritici</name>
    <dbReference type="NCBI Taxonomy" id="56615"/>
    <lineage>
        <taxon>Eukaryota</taxon>
        <taxon>Fungi</taxon>
        <taxon>Dikarya</taxon>
        <taxon>Basidiomycota</taxon>
        <taxon>Pucciniomycotina</taxon>
        <taxon>Pucciniomycetes</taxon>
        <taxon>Pucciniales</taxon>
        <taxon>Pucciniaceae</taxon>
        <taxon>Puccinia</taxon>
    </lineage>
</organism>